<dbReference type="Pfam" id="PF05258">
    <property type="entry name" value="DciA"/>
    <property type="match status" value="1"/>
</dbReference>
<evidence type="ECO:0000313" key="1">
    <source>
        <dbReference type="EMBL" id="QIM10853.1"/>
    </source>
</evidence>
<dbReference type="PANTHER" id="PTHR36456">
    <property type="entry name" value="UPF0232 PROTEIN SCO3875"/>
    <property type="match status" value="1"/>
</dbReference>
<dbReference type="PANTHER" id="PTHR36456:SF1">
    <property type="entry name" value="UPF0232 PROTEIN SCO3875"/>
    <property type="match status" value="1"/>
</dbReference>
<protein>
    <recommendedName>
        <fullName evidence="2">DUF721 domain-containing protein</fullName>
    </recommendedName>
</protein>
<gene>
    <name evidence="1" type="ORF">Muribac1_0620</name>
</gene>
<accession>A0A6G8F3P1</accession>
<name>A0A6G8F3P1_9BACT</name>
<dbReference type="EMBL" id="MT002444">
    <property type="protein sequence ID" value="QIM10853.1"/>
    <property type="molecule type" value="Genomic_DNA"/>
</dbReference>
<reference evidence="1" key="1">
    <citation type="journal article" date="2020" name="J. ISSAAS">
        <title>Lactobacilli and other gastrointestinal microbiota of Peromyscus leucopus, reservoir host for agents of Lyme disease and other zoonoses in North America.</title>
        <authorList>
            <person name="Milovic A."/>
            <person name="Bassam K."/>
            <person name="Shao H."/>
            <person name="Chatzistamou I."/>
            <person name="Tufts D.M."/>
            <person name="Diuk-Wasser M."/>
            <person name="Barbour A.G."/>
        </authorList>
    </citation>
    <scope>NUCLEOTIDE SEQUENCE</scope>
    <source>
        <strain evidence="1">LL71</strain>
    </source>
</reference>
<dbReference type="InterPro" id="IPR007922">
    <property type="entry name" value="DciA-like"/>
</dbReference>
<evidence type="ECO:0008006" key="2">
    <source>
        <dbReference type="Google" id="ProtNLM"/>
    </source>
</evidence>
<dbReference type="AlphaFoldDB" id="A0A6G8F3P1"/>
<organism evidence="1">
    <name type="scientific">uncultured Muribaculaceae bacterium</name>
    <dbReference type="NCBI Taxonomy" id="2301481"/>
    <lineage>
        <taxon>Bacteria</taxon>
        <taxon>Pseudomonadati</taxon>
        <taxon>Bacteroidota</taxon>
        <taxon>Bacteroidia</taxon>
        <taxon>Bacteroidales</taxon>
        <taxon>Muribaculaceae</taxon>
        <taxon>environmental samples</taxon>
    </lineage>
</organism>
<proteinExistence type="predicted"/>
<sequence>MERKDSQSIGDVLRLAFQENCMQGRLDECRAVDIWPEIVGPAIAVQCRRPFVAKGIMTVGVPNASLRNELSMNRSLLIRAINRHLGKETVTQIRFVSG</sequence>